<dbReference type="Gene3D" id="3.20.20.80">
    <property type="entry name" value="Glycosidases"/>
    <property type="match status" value="1"/>
</dbReference>
<dbReference type="Proteomes" id="UP000564385">
    <property type="component" value="Unassembled WGS sequence"/>
</dbReference>
<name>A0A852VKE6_9BACT</name>
<protein>
    <recommendedName>
        <fullName evidence="3">Glycosyl hydrolase-like 10 domain-containing protein</fullName>
    </recommendedName>
</protein>
<comment type="caution">
    <text evidence="1">The sequence shown here is derived from an EMBL/GenBank/DDBJ whole genome shotgun (WGS) entry which is preliminary data.</text>
</comment>
<sequence>MLGGGDMVRDFLSACRSHRQRAFVSFRLNDVQFLDTTGNTVTTSSKMCKFWYENSAYQRSDNFTLGNDYLKNPERAQNWAIPEVRQYKLSLIKELCRYGIDGLELDFNRYANYFPPASNAQENQKIMVDFIRGVRAALDEGPDPDLTLPDPTNEWPVEHNELRRRFLCVRVPSFLDVHQKLGISLPAFVEAGVDMVNVSDGYYTTNESDLPTIRSLIPETAIYFEATQTTNVTATLPDGSRPFLRTTDQQFHTVANTAYNQGADGISLFNFAYYRETSNSIASDPGVGPFNEQPFHILDSLRKSDDVGSPQWYVLAVDHDSYISPSMQMPQTLHVGESFTFKLSMYLRGRQPKGTLRVRIEPPVGYTDGPVPDWASSVEWNDMPLEPTPFIAAPLHDPYQANLAVDPTRFCCFKIDHATVKEGQNLIKVTLAQPTSQSAGKITIDYLDVAWP</sequence>
<evidence type="ECO:0000313" key="1">
    <source>
        <dbReference type="EMBL" id="NYF89996.1"/>
    </source>
</evidence>
<reference evidence="1 2" key="1">
    <citation type="submission" date="2020-07" db="EMBL/GenBank/DDBJ databases">
        <title>Genomic Encyclopedia of Type Strains, Phase IV (KMG-V): Genome sequencing to study the core and pangenomes of soil and plant-associated prokaryotes.</title>
        <authorList>
            <person name="Whitman W."/>
        </authorList>
    </citation>
    <scope>NUCLEOTIDE SEQUENCE [LARGE SCALE GENOMIC DNA]</scope>
    <source>
        <strain evidence="1 2">M8UP22</strain>
    </source>
</reference>
<evidence type="ECO:0000313" key="2">
    <source>
        <dbReference type="Proteomes" id="UP000564385"/>
    </source>
</evidence>
<dbReference type="AlphaFoldDB" id="A0A852VKE6"/>
<gene>
    <name evidence="1" type="ORF">HDF08_002063</name>
</gene>
<organism evidence="1 2">
    <name type="scientific">Tunturiibacter lichenicola</name>
    <dbReference type="NCBI Taxonomy" id="2051959"/>
    <lineage>
        <taxon>Bacteria</taxon>
        <taxon>Pseudomonadati</taxon>
        <taxon>Acidobacteriota</taxon>
        <taxon>Terriglobia</taxon>
        <taxon>Terriglobales</taxon>
        <taxon>Acidobacteriaceae</taxon>
        <taxon>Tunturiibacter</taxon>
    </lineage>
</organism>
<dbReference type="InterPro" id="IPR017853">
    <property type="entry name" value="GH"/>
</dbReference>
<proteinExistence type="predicted"/>
<accession>A0A852VKE6</accession>
<evidence type="ECO:0008006" key="3">
    <source>
        <dbReference type="Google" id="ProtNLM"/>
    </source>
</evidence>
<dbReference type="EMBL" id="JACCCU010000001">
    <property type="protein sequence ID" value="NYF89996.1"/>
    <property type="molecule type" value="Genomic_DNA"/>
</dbReference>
<dbReference type="SUPFAM" id="SSF51445">
    <property type="entry name" value="(Trans)glycosidases"/>
    <property type="match status" value="1"/>
</dbReference>